<reference evidence="3 4" key="1">
    <citation type="journal article" date="2016" name="Nat. Commun.">
        <title>Thousands of microbial genomes shed light on interconnected biogeochemical processes in an aquifer system.</title>
        <authorList>
            <person name="Anantharaman K."/>
            <person name="Brown C.T."/>
            <person name="Hug L.A."/>
            <person name="Sharon I."/>
            <person name="Castelle C.J."/>
            <person name="Probst A.J."/>
            <person name="Thomas B.C."/>
            <person name="Singh A."/>
            <person name="Wilkins M.J."/>
            <person name="Karaoz U."/>
            <person name="Brodie E.L."/>
            <person name="Williams K.H."/>
            <person name="Hubbard S.S."/>
            <person name="Banfield J.F."/>
        </authorList>
    </citation>
    <scope>NUCLEOTIDE SEQUENCE [LARGE SCALE GENOMIC DNA]</scope>
</reference>
<dbReference type="AlphaFoldDB" id="A0A1F5SD18"/>
<feature type="chain" id="PRO_5009521173" evidence="2">
    <location>
        <begin position="28"/>
        <end position="179"/>
    </location>
</feature>
<dbReference type="STRING" id="1797989.A3H66_00655"/>
<protein>
    <submittedName>
        <fullName evidence="3">Uncharacterized protein</fullName>
    </submittedName>
</protein>
<gene>
    <name evidence="3" type="ORF">A3H66_00655</name>
</gene>
<evidence type="ECO:0000313" key="3">
    <source>
        <dbReference type="EMBL" id="OGF24363.1"/>
    </source>
</evidence>
<keyword evidence="2" id="KW-0732">Signal</keyword>
<feature type="transmembrane region" description="Helical" evidence="1">
    <location>
        <begin position="81"/>
        <end position="100"/>
    </location>
</feature>
<keyword evidence="1" id="KW-0812">Transmembrane</keyword>
<dbReference type="Proteomes" id="UP000178783">
    <property type="component" value="Unassembled WGS sequence"/>
</dbReference>
<feature type="transmembrane region" description="Helical" evidence="1">
    <location>
        <begin position="161"/>
        <end position="178"/>
    </location>
</feature>
<evidence type="ECO:0000256" key="2">
    <source>
        <dbReference type="SAM" id="SignalP"/>
    </source>
</evidence>
<keyword evidence="1" id="KW-1133">Transmembrane helix</keyword>
<feature type="signal peptide" evidence="2">
    <location>
        <begin position="1"/>
        <end position="27"/>
    </location>
</feature>
<evidence type="ECO:0000256" key="1">
    <source>
        <dbReference type="SAM" id="Phobius"/>
    </source>
</evidence>
<accession>A0A1F5SD18</accession>
<dbReference type="EMBL" id="MFFW01000023">
    <property type="protein sequence ID" value="OGF24363.1"/>
    <property type="molecule type" value="Genomic_DNA"/>
</dbReference>
<keyword evidence="1" id="KW-0472">Membrane</keyword>
<name>A0A1F5SD18_9BACT</name>
<organism evidence="3 4">
    <name type="scientific">Candidatus Falkowbacteria bacterium RIFCSPLOWO2_02_FULL_45_21</name>
    <dbReference type="NCBI Taxonomy" id="1797989"/>
    <lineage>
        <taxon>Bacteria</taxon>
        <taxon>Candidatus Falkowiibacteriota</taxon>
    </lineage>
</organism>
<feature type="transmembrane region" description="Helical" evidence="1">
    <location>
        <begin position="120"/>
        <end position="140"/>
    </location>
</feature>
<sequence length="179" mass="19330">MKKTAWSRLFLGGIILAALAFPSAALAHCPLCTAGAGLAALGAYWLGINGLTVGLLIGAFAVALGLWLGRMIAKKYLPGQNNLIAVFSWLTTVLPLQTLLSDYTSIFINWSGSYGSWLNRTYLINLFLVGGIIGAILVYLAPRFSRFLSCRRGKTIPFQSMIITFALLLLASLVTQLVF</sequence>
<evidence type="ECO:0000313" key="4">
    <source>
        <dbReference type="Proteomes" id="UP000178783"/>
    </source>
</evidence>
<comment type="caution">
    <text evidence="3">The sequence shown here is derived from an EMBL/GenBank/DDBJ whole genome shotgun (WGS) entry which is preliminary data.</text>
</comment>
<feature type="transmembrane region" description="Helical" evidence="1">
    <location>
        <begin position="43"/>
        <end position="69"/>
    </location>
</feature>
<proteinExistence type="predicted"/>